<comment type="caution">
    <text evidence="1">The sequence shown here is derived from an EMBL/GenBank/DDBJ whole genome shotgun (WGS) entry which is preliminary data.</text>
</comment>
<keyword evidence="2" id="KW-1185">Reference proteome</keyword>
<dbReference type="OrthoDB" id="7274705at2"/>
<proteinExistence type="predicted"/>
<dbReference type="EMBL" id="SMSJ01000101">
    <property type="protein sequence ID" value="TDH58696.1"/>
    <property type="molecule type" value="Genomic_DNA"/>
</dbReference>
<evidence type="ECO:0000313" key="1">
    <source>
        <dbReference type="EMBL" id="TDH58696.1"/>
    </source>
</evidence>
<dbReference type="Proteomes" id="UP000295096">
    <property type="component" value="Unassembled WGS sequence"/>
</dbReference>
<dbReference type="AlphaFoldDB" id="A0A4R5Q7K7"/>
<reference evidence="1 2" key="1">
    <citation type="journal article" date="2016" name="J. Microbiol.">
        <title>Dankookia rubra gen. nov., sp. nov., an alphaproteobacterium isolated from sediment of a shallow stream.</title>
        <authorList>
            <person name="Kim W.H."/>
            <person name="Kim D.H."/>
            <person name="Kang K."/>
            <person name="Ahn T.Y."/>
        </authorList>
    </citation>
    <scope>NUCLEOTIDE SEQUENCE [LARGE SCALE GENOMIC DNA]</scope>
    <source>
        <strain evidence="1 2">JCM30602</strain>
    </source>
</reference>
<sequence>MTDTPPEDLRAIGRLPGGLEVEIRHRRAAGGTGAEQVVVSVTAPAGFEAWGRLMEASNPMLAWIQVVEAAWAPWLALMGISGPRLPRR</sequence>
<protein>
    <submittedName>
        <fullName evidence="1">Uncharacterized protein</fullName>
    </submittedName>
</protein>
<evidence type="ECO:0000313" key="2">
    <source>
        <dbReference type="Proteomes" id="UP000295096"/>
    </source>
</evidence>
<organism evidence="1 2">
    <name type="scientific">Dankookia rubra</name>
    <dbReference type="NCBI Taxonomy" id="1442381"/>
    <lineage>
        <taxon>Bacteria</taxon>
        <taxon>Pseudomonadati</taxon>
        <taxon>Pseudomonadota</taxon>
        <taxon>Alphaproteobacteria</taxon>
        <taxon>Acetobacterales</taxon>
        <taxon>Roseomonadaceae</taxon>
        <taxon>Dankookia</taxon>
    </lineage>
</organism>
<name>A0A4R5Q7K7_9PROT</name>
<accession>A0A4R5Q7K7</accession>
<dbReference type="RefSeq" id="WP_133292482.1">
    <property type="nucleotide sequence ID" value="NZ_SMSJ01000101.1"/>
</dbReference>
<gene>
    <name evidence="1" type="ORF">E2C06_31225</name>
</gene>